<reference evidence="1 2" key="1">
    <citation type="submission" date="2022-07" db="EMBL/GenBank/DDBJ databases">
        <authorList>
            <person name="Xamxidin M."/>
            <person name="Wu M."/>
        </authorList>
    </citation>
    <scope>NUCLEOTIDE SEQUENCE [LARGE SCALE GENOMIC DNA]</scope>
    <source>
        <strain evidence="1 2">NBRC 111650</strain>
    </source>
</reference>
<protein>
    <submittedName>
        <fullName evidence="1">DUF3579 domain-containing protein</fullName>
    </submittedName>
</protein>
<comment type="caution">
    <text evidence="1">The sequence shown here is derived from an EMBL/GenBank/DDBJ whole genome shotgun (WGS) entry which is preliminary data.</text>
</comment>
<dbReference type="InterPro" id="IPR021969">
    <property type="entry name" value="DUF3579"/>
</dbReference>
<evidence type="ECO:0000313" key="2">
    <source>
        <dbReference type="Proteomes" id="UP001204142"/>
    </source>
</evidence>
<organism evidence="1 2">
    <name type="scientific">Limnobacter humi</name>
    <dbReference type="NCBI Taxonomy" id="1778671"/>
    <lineage>
        <taxon>Bacteria</taxon>
        <taxon>Pseudomonadati</taxon>
        <taxon>Pseudomonadota</taxon>
        <taxon>Betaproteobacteria</taxon>
        <taxon>Burkholderiales</taxon>
        <taxon>Burkholderiaceae</taxon>
        <taxon>Limnobacter</taxon>
    </lineage>
</organism>
<dbReference type="Gene3D" id="3.30.70.2340">
    <property type="entry name" value="Uncharacterised protein PF12112 family, DUF3579"/>
    <property type="match status" value="1"/>
</dbReference>
<accession>A0ABT1WII8</accession>
<sequence>MAEPPKVKPKEVFILGVTSTGKTFRPSDWSERLCGVMSQFKPPGRQASQQHLVYSPYCLPIVMNNIKCVVVDERLKDVEPMAFNFVLNFARDNDLQVLDACLLPDAAA</sequence>
<gene>
    <name evidence="1" type="ORF">NQT62_08870</name>
</gene>
<proteinExistence type="predicted"/>
<keyword evidence="2" id="KW-1185">Reference proteome</keyword>
<name>A0ABT1WII8_9BURK</name>
<dbReference type="Proteomes" id="UP001204142">
    <property type="component" value="Unassembled WGS sequence"/>
</dbReference>
<evidence type="ECO:0000313" key="1">
    <source>
        <dbReference type="EMBL" id="MCQ8896542.1"/>
    </source>
</evidence>
<dbReference type="Pfam" id="PF12112">
    <property type="entry name" value="DUF3579"/>
    <property type="match status" value="1"/>
</dbReference>
<dbReference type="EMBL" id="JANIGO010000002">
    <property type="protein sequence ID" value="MCQ8896542.1"/>
    <property type="molecule type" value="Genomic_DNA"/>
</dbReference>
<dbReference type="RefSeq" id="WP_256764321.1">
    <property type="nucleotide sequence ID" value="NZ_JANIGO010000002.1"/>
</dbReference>